<name>A0A1B9JJ98_9GAMM</name>
<dbReference type="EMBL" id="VMHM01000013">
    <property type="protein sequence ID" value="TSJ97981.1"/>
    <property type="molecule type" value="Genomic_DNA"/>
</dbReference>
<evidence type="ECO:0000256" key="8">
    <source>
        <dbReference type="ARBA" id="ARBA00023143"/>
    </source>
</evidence>
<keyword evidence="5 9" id="KW-0812">Transmembrane</keyword>
<dbReference type="Proteomes" id="UP000319483">
    <property type="component" value="Unassembled WGS sequence"/>
</dbReference>
<dbReference type="NCBIfam" id="TIGR01402">
    <property type="entry name" value="fliQ"/>
    <property type="match status" value="1"/>
</dbReference>
<dbReference type="RefSeq" id="WP_039129046.1">
    <property type="nucleotide sequence ID" value="NZ_CAMLAP010000026.1"/>
</dbReference>
<dbReference type="AlphaFoldDB" id="A0A1B9JJ98"/>
<keyword evidence="7 9" id="KW-0472">Membrane</keyword>
<evidence type="ECO:0000256" key="9">
    <source>
        <dbReference type="RuleBase" id="RU364090"/>
    </source>
</evidence>
<gene>
    <name evidence="9 10" type="primary">fliQ</name>
    <name evidence="10" type="ORF">FPQ15_09920</name>
</gene>
<evidence type="ECO:0000313" key="11">
    <source>
        <dbReference type="Proteomes" id="UP000319483"/>
    </source>
</evidence>
<keyword evidence="8 9" id="KW-0975">Bacterial flagellum</keyword>
<feature type="transmembrane region" description="Helical" evidence="9">
    <location>
        <begin position="50"/>
        <end position="70"/>
    </location>
</feature>
<dbReference type="PRINTS" id="PR00952">
    <property type="entry name" value="TYPE3IMQPROT"/>
</dbReference>
<keyword evidence="6 9" id="KW-1133">Transmembrane helix</keyword>
<dbReference type="GO" id="GO:0009425">
    <property type="term" value="C:bacterial-type flagellum basal body"/>
    <property type="evidence" value="ECO:0007669"/>
    <property type="project" value="UniProtKB-SubCell"/>
</dbReference>
<dbReference type="PANTHER" id="PTHR34040">
    <property type="entry name" value="FLAGELLAR BIOSYNTHETIC PROTEIN FLIQ"/>
    <property type="match status" value="1"/>
</dbReference>
<evidence type="ECO:0000256" key="5">
    <source>
        <dbReference type="ARBA" id="ARBA00022692"/>
    </source>
</evidence>
<dbReference type="PIRSF" id="PIRSF004669">
    <property type="entry name" value="FliQ"/>
    <property type="match status" value="1"/>
</dbReference>
<protein>
    <recommendedName>
        <fullName evidence="3 9">Flagellar biosynthetic protein FliQ</fullName>
    </recommendedName>
</protein>
<dbReference type="InterPro" id="IPR006305">
    <property type="entry name" value="FliQ"/>
</dbReference>
<comment type="similarity">
    <text evidence="2 9">Belongs to the FliQ/MopD/SpaQ family.</text>
</comment>
<comment type="function">
    <text evidence="9">Role in flagellar biosynthesis.</text>
</comment>
<evidence type="ECO:0000313" key="10">
    <source>
        <dbReference type="EMBL" id="TSJ97981.1"/>
    </source>
</evidence>
<reference evidence="10 11" key="1">
    <citation type="submission" date="2019-07" db="EMBL/GenBank/DDBJ databases">
        <title>Gilliamella genomes.</title>
        <authorList>
            <person name="Zheng H."/>
        </authorList>
    </citation>
    <scope>NUCLEOTIDE SEQUENCE [LARGE SCALE GENOMIC DNA]</scope>
    <source>
        <strain evidence="10 11">W8127</strain>
    </source>
</reference>
<dbReference type="GO" id="GO:0005886">
    <property type="term" value="C:plasma membrane"/>
    <property type="evidence" value="ECO:0007669"/>
    <property type="project" value="UniProtKB-SubCell"/>
</dbReference>
<dbReference type="InterPro" id="IPR002191">
    <property type="entry name" value="Bac_export_3"/>
</dbReference>
<evidence type="ECO:0000256" key="7">
    <source>
        <dbReference type="ARBA" id="ARBA00023136"/>
    </source>
</evidence>
<dbReference type="Pfam" id="PF01313">
    <property type="entry name" value="Bac_export_3"/>
    <property type="match status" value="1"/>
</dbReference>
<keyword evidence="10" id="KW-0282">Flagellum</keyword>
<proteinExistence type="inferred from homology"/>
<evidence type="ECO:0000256" key="6">
    <source>
        <dbReference type="ARBA" id="ARBA00022989"/>
    </source>
</evidence>
<evidence type="ECO:0000256" key="2">
    <source>
        <dbReference type="ARBA" id="ARBA00006156"/>
    </source>
</evidence>
<keyword evidence="10" id="KW-0969">Cilium</keyword>
<evidence type="ECO:0000256" key="4">
    <source>
        <dbReference type="ARBA" id="ARBA00022475"/>
    </source>
</evidence>
<keyword evidence="10" id="KW-0966">Cell projection</keyword>
<dbReference type="PANTHER" id="PTHR34040:SF2">
    <property type="entry name" value="FLAGELLAR BIOSYNTHETIC PROTEIN FLIQ"/>
    <property type="match status" value="1"/>
</dbReference>
<comment type="caution">
    <text evidence="10">The sequence shown here is derived from an EMBL/GenBank/DDBJ whole genome shotgun (WGS) entry which is preliminary data.</text>
</comment>
<dbReference type="GO" id="GO:0009306">
    <property type="term" value="P:protein secretion"/>
    <property type="evidence" value="ECO:0007669"/>
    <property type="project" value="InterPro"/>
</dbReference>
<evidence type="ECO:0000256" key="1">
    <source>
        <dbReference type="ARBA" id="ARBA00004651"/>
    </source>
</evidence>
<evidence type="ECO:0000256" key="3">
    <source>
        <dbReference type="ARBA" id="ARBA00021718"/>
    </source>
</evidence>
<keyword evidence="4 9" id="KW-1003">Cell membrane</keyword>
<dbReference type="GO" id="GO:0044780">
    <property type="term" value="P:bacterial-type flagellum assembly"/>
    <property type="evidence" value="ECO:0007669"/>
    <property type="project" value="InterPro"/>
</dbReference>
<sequence>MSPEYISTLAMQAIKVAASLAGPLLLAALVTGLVISLLQAATQINEMTLSFIPKILAVIVVLIILGPSMLSTMIDYIQIVITDIPNLTH</sequence>
<organism evidence="10 11">
    <name type="scientific">Gilliamella apicola</name>
    <dbReference type="NCBI Taxonomy" id="1196095"/>
    <lineage>
        <taxon>Bacteria</taxon>
        <taxon>Pseudomonadati</taxon>
        <taxon>Pseudomonadota</taxon>
        <taxon>Gammaproteobacteria</taxon>
        <taxon>Orbales</taxon>
        <taxon>Orbaceae</taxon>
        <taxon>Gilliamella</taxon>
    </lineage>
</organism>
<comment type="subcellular location">
    <subcellularLocation>
        <location evidence="1 9">Cell membrane</location>
        <topology evidence="1">Multi-pass membrane protein</topology>
    </subcellularLocation>
    <subcellularLocation>
        <location evidence="9">Bacterial flagellum basal body</location>
    </subcellularLocation>
</comment>
<accession>A0A1B9JJ98</accession>